<reference evidence="1 2" key="1">
    <citation type="submission" date="2013-02" db="EMBL/GenBank/DDBJ databases">
        <authorList>
            <person name="Harkins D.M."/>
            <person name="Durkin A.S."/>
            <person name="Brinkac L.M."/>
            <person name="Haft D.H."/>
            <person name="Selengut J.D."/>
            <person name="Sanka R."/>
            <person name="DePew J."/>
            <person name="Purushe J."/>
            <person name="Haake D.A."/>
            <person name="Matsunaga J."/>
            <person name="Vinetz J.M."/>
            <person name="Sutton G.G."/>
            <person name="Nierman W.C."/>
            <person name="Fouts D.E."/>
        </authorList>
    </citation>
    <scope>NUCLEOTIDE SEQUENCE [LARGE SCALE GENOMIC DNA]</scope>
    <source>
        <strain evidence="1 2">Ecochallenge</strain>
    </source>
</reference>
<organism evidence="1 2">
    <name type="scientific">Leptospira weilii str. Ecochallenge</name>
    <dbReference type="NCBI Taxonomy" id="1049986"/>
    <lineage>
        <taxon>Bacteria</taxon>
        <taxon>Pseudomonadati</taxon>
        <taxon>Spirochaetota</taxon>
        <taxon>Spirochaetia</taxon>
        <taxon>Leptospirales</taxon>
        <taxon>Leptospiraceae</taxon>
        <taxon>Leptospira</taxon>
    </lineage>
</organism>
<dbReference type="AlphaFoldDB" id="N1U1X8"/>
<evidence type="ECO:0000313" key="2">
    <source>
        <dbReference type="Proteomes" id="UP000012249"/>
    </source>
</evidence>
<protein>
    <submittedName>
        <fullName evidence="1">Uncharacterized protein</fullName>
    </submittedName>
</protein>
<gene>
    <name evidence="1" type="ORF">LEP1GSC043_4519</name>
</gene>
<comment type="caution">
    <text evidence="1">The sequence shown here is derived from an EMBL/GenBank/DDBJ whole genome shotgun (WGS) entry which is preliminary data.</text>
</comment>
<sequence>MDRFSKSLVCRKLEFKTGDLKTSSVLIDNPVAKLFYDKLMFKKRNWDIPDPPDWNEILVLGLEQIEEHSGKN</sequence>
<accession>N1U1X8</accession>
<name>N1U1X8_9LEPT</name>
<proteinExistence type="predicted"/>
<dbReference type="EMBL" id="AHMI02000155">
    <property type="protein sequence ID" value="EMY14498.1"/>
    <property type="molecule type" value="Genomic_DNA"/>
</dbReference>
<dbReference type="Proteomes" id="UP000012249">
    <property type="component" value="Unassembled WGS sequence"/>
</dbReference>
<evidence type="ECO:0000313" key="1">
    <source>
        <dbReference type="EMBL" id="EMY14498.1"/>
    </source>
</evidence>